<gene>
    <name evidence="2" type="ORF">TRUGW13939_04957</name>
</gene>
<accession>A0A7H8QV51</accession>
<dbReference type="KEGG" id="trg:TRUGW13939_04957"/>
<dbReference type="Proteomes" id="UP000509510">
    <property type="component" value="Chromosome III"/>
</dbReference>
<reference evidence="3" key="1">
    <citation type="submission" date="2020-06" db="EMBL/GenBank/DDBJ databases">
        <title>A chromosome-scale genome assembly of Talaromyces rugulosus W13939.</title>
        <authorList>
            <person name="Wang B."/>
            <person name="Guo L."/>
            <person name="Ye K."/>
            <person name="Wang L."/>
        </authorList>
    </citation>
    <scope>NUCLEOTIDE SEQUENCE [LARGE SCALE GENOMIC DNA]</scope>
    <source>
        <strain evidence="3">W13939</strain>
    </source>
</reference>
<dbReference type="GeneID" id="55992455"/>
<feature type="region of interest" description="Disordered" evidence="1">
    <location>
        <begin position="56"/>
        <end position="83"/>
    </location>
</feature>
<dbReference type="EMBL" id="CP055900">
    <property type="protein sequence ID" value="QKX57837.1"/>
    <property type="molecule type" value="Genomic_DNA"/>
</dbReference>
<proteinExistence type="predicted"/>
<evidence type="ECO:0000256" key="1">
    <source>
        <dbReference type="SAM" id="MobiDB-lite"/>
    </source>
</evidence>
<feature type="compositionally biased region" description="Basic residues" evidence="1">
    <location>
        <begin position="64"/>
        <end position="77"/>
    </location>
</feature>
<name>A0A7H8QV51_TALRU</name>
<feature type="compositionally biased region" description="Polar residues" evidence="1">
    <location>
        <begin position="1"/>
        <end position="18"/>
    </location>
</feature>
<sequence>MARTSIRNNTNISFNFYQSGPGPKRVRRRSSRYYPRRFEQRTADLEDSINYREQDWPFSFPRNKNPHGPRQKPKKVSPTRSSTELKDDVFGTFAMMEERLNHHRSNFMATQDRCALMLAQIFEEAIPILQSQIDEAASLLAIQDVDMADAPPVLDVDDDGDWCMVL</sequence>
<keyword evidence="3" id="KW-1185">Reference proteome</keyword>
<organism evidence="2 3">
    <name type="scientific">Talaromyces rugulosus</name>
    <name type="common">Penicillium rugulosum</name>
    <dbReference type="NCBI Taxonomy" id="121627"/>
    <lineage>
        <taxon>Eukaryota</taxon>
        <taxon>Fungi</taxon>
        <taxon>Dikarya</taxon>
        <taxon>Ascomycota</taxon>
        <taxon>Pezizomycotina</taxon>
        <taxon>Eurotiomycetes</taxon>
        <taxon>Eurotiomycetidae</taxon>
        <taxon>Eurotiales</taxon>
        <taxon>Trichocomaceae</taxon>
        <taxon>Talaromyces</taxon>
        <taxon>Talaromyces sect. Islandici</taxon>
    </lineage>
</organism>
<protein>
    <submittedName>
        <fullName evidence="2">Uncharacterized protein</fullName>
    </submittedName>
</protein>
<feature type="region of interest" description="Disordered" evidence="1">
    <location>
        <begin position="1"/>
        <end position="30"/>
    </location>
</feature>
<evidence type="ECO:0000313" key="3">
    <source>
        <dbReference type="Proteomes" id="UP000509510"/>
    </source>
</evidence>
<dbReference type="RefSeq" id="XP_035344015.1">
    <property type="nucleotide sequence ID" value="XM_035488122.1"/>
</dbReference>
<dbReference type="AlphaFoldDB" id="A0A7H8QV51"/>
<evidence type="ECO:0000313" key="2">
    <source>
        <dbReference type="EMBL" id="QKX57837.1"/>
    </source>
</evidence>